<reference evidence="1" key="1">
    <citation type="submission" date="2021-10" db="EMBL/GenBank/DDBJ databases">
        <title>Melipona bicolor Genome sequencing and assembly.</title>
        <authorList>
            <person name="Araujo N.S."/>
            <person name="Arias M.C."/>
        </authorList>
    </citation>
    <scope>NUCLEOTIDE SEQUENCE</scope>
    <source>
        <strain evidence="1">USP_2M_L1-L4_2017</strain>
        <tissue evidence="1">Whole body</tissue>
    </source>
</reference>
<keyword evidence="2" id="KW-1185">Reference proteome</keyword>
<name>A0AA40KR64_9HYME</name>
<dbReference type="Proteomes" id="UP001177670">
    <property type="component" value="Unassembled WGS sequence"/>
</dbReference>
<protein>
    <submittedName>
        <fullName evidence="1">Uncharacterized protein</fullName>
    </submittedName>
</protein>
<dbReference type="AlphaFoldDB" id="A0AA40KR64"/>
<dbReference type="EMBL" id="JAHYIQ010000008">
    <property type="protein sequence ID" value="KAK1129703.1"/>
    <property type="molecule type" value="Genomic_DNA"/>
</dbReference>
<evidence type="ECO:0000313" key="1">
    <source>
        <dbReference type="EMBL" id="KAK1129703.1"/>
    </source>
</evidence>
<proteinExistence type="predicted"/>
<evidence type="ECO:0000313" key="2">
    <source>
        <dbReference type="Proteomes" id="UP001177670"/>
    </source>
</evidence>
<organism evidence="1 2">
    <name type="scientific">Melipona bicolor</name>
    <dbReference type="NCBI Taxonomy" id="60889"/>
    <lineage>
        <taxon>Eukaryota</taxon>
        <taxon>Metazoa</taxon>
        <taxon>Ecdysozoa</taxon>
        <taxon>Arthropoda</taxon>
        <taxon>Hexapoda</taxon>
        <taxon>Insecta</taxon>
        <taxon>Pterygota</taxon>
        <taxon>Neoptera</taxon>
        <taxon>Endopterygota</taxon>
        <taxon>Hymenoptera</taxon>
        <taxon>Apocrita</taxon>
        <taxon>Aculeata</taxon>
        <taxon>Apoidea</taxon>
        <taxon>Anthophila</taxon>
        <taxon>Apidae</taxon>
        <taxon>Melipona</taxon>
    </lineage>
</organism>
<accession>A0AA40KR64</accession>
<gene>
    <name evidence="1" type="ORF">K0M31_019418</name>
</gene>
<comment type="caution">
    <text evidence="1">The sequence shown here is derived from an EMBL/GenBank/DDBJ whole genome shotgun (WGS) entry which is preliminary data.</text>
</comment>
<sequence>MNRRRTAELRPISNDPGRRVHVVALFTTVFDVLYFLGEQIVGNEESLTGNRTWSSELLARAQSRLSGRVCTFLDESIYPMQDEKADNSVDKLSDKT</sequence>